<protein>
    <submittedName>
        <fullName evidence="1">Uncharacterized protein</fullName>
    </submittedName>
</protein>
<dbReference type="KEGG" id="tag:Tagg_0743"/>
<reference key="3">
    <citation type="submission" date="2010-02" db="EMBL/GenBank/DDBJ databases">
        <title>Complete genome sequence of Thermosphaera aggregans type strain (M11TL).</title>
        <authorList>
            <consortium name="US DOE Joint Genome Institute (JGI-PGF)"/>
            <person name="Spring S."/>
            <person name="Lapidus A."/>
            <person name="Munk C."/>
            <person name="Schroeder M."/>
            <person name="Glavina Del Rio T."/>
            <person name="Tice H."/>
            <person name="Copeland A."/>
            <person name="Cheng J.-F."/>
            <person name="Lucas S."/>
            <person name="Chen F."/>
            <person name="Nolan M."/>
            <person name="Bruce D."/>
            <person name="Goodwin L."/>
            <person name="Pitluck S."/>
            <person name="Ivanova N."/>
            <person name="Mavromatis K."/>
            <person name="Ovchinnikova G."/>
            <person name="Pati A."/>
            <person name="Chen A."/>
            <person name="Palaniappan K."/>
            <person name="Land M."/>
            <person name="Hauser L."/>
            <person name="Chang Y.-J."/>
            <person name="Jeffries C.C."/>
            <person name="Brettin T."/>
            <person name="Detter J.C."/>
            <person name="Tapia R."/>
            <person name="Han C."/>
            <person name="Chain P."/>
            <person name="Heimerl T."/>
            <person name="Weik F."/>
            <person name="Goker M."/>
            <person name="Rachel R."/>
            <person name="Bristow J."/>
            <person name="Eisen J.A."/>
            <person name="Markowitz V."/>
            <person name="Hugenholtz P."/>
            <person name="Kyrpides N.C."/>
            <person name="Klenk H.-P."/>
        </authorList>
    </citation>
    <scope>NUCLEOTIDE SEQUENCE</scope>
    <source>
        <strain>DSM 11486</strain>
    </source>
</reference>
<organism evidence="1 2">
    <name type="scientific">Thermosphaera aggregans (strain DSM 11486 / M11TL)</name>
    <dbReference type="NCBI Taxonomy" id="633148"/>
    <lineage>
        <taxon>Archaea</taxon>
        <taxon>Thermoproteota</taxon>
        <taxon>Thermoprotei</taxon>
        <taxon>Desulfurococcales</taxon>
        <taxon>Desulfurococcaceae</taxon>
        <taxon>Thermosphaera</taxon>
    </lineage>
</organism>
<sequence>MNTRLLGLGFSIVFVSIALLAYSFAYNNLELTGVSTSTFILGLTIIYTSFASTETVLYGFKEYLKFTENFLTSIIEEADLLDGKITVVKTSKDYYVVISKTDSAIQPYPGLTVRMGQPIIAVPVENLMENLPALETVMENLENNLSEILVHELGLCNRVKTRVEGDMVKIVVEEVPGILKDELGRPVNVFNIIPSITLAKLVSASVKLIHQRIYHDSVELVYQVIKEK</sequence>
<dbReference type="AlphaFoldDB" id="D5U1L6"/>
<dbReference type="HOGENOM" id="CLU_1212643_0_0_2"/>
<gene>
    <name evidence="1" type="ordered locus">Tagg_0743</name>
</gene>
<dbReference type="eggNOG" id="arCOG11910">
    <property type="taxonomic scope" value="Archaea"/>
</dbReference>
<proteinExistence type="predicted"/>
<reference evidence="2" key="2">
    <citation type="journal article" date="2010" name="Stand. Genomic Sci.">
        <title>Complete genome sequence of Thermosphaera aggregans type strain (M11TLT).</title>
        <authorList>
            <person name="Spring S."/>
            <person name="Rachel R."/>
            <person name="Lapidus A."/>
            <person name="Davenport K."/>
            <person name="Tice H."/>
            <person name="Copeland A."/>
            <person name="Cheng J.-F."/>
            <person name="Lucas S."/>
            <person name="Chen F."/>
            <person name="Nolan M."/>
            <person name="Bruce D."/>
            <person name="Goodwin L."/>
            <person name="Pitluck S."/>
            <person name="Ivanova N."/>
            <person name="Mavromatis K."/>
            <person name="Ovchinnikova G."/>
            <person name="Pati A."/>
            <person name="Chen A."/>
            <person name="Palaniappan K."/>
            <person name="Land M."/>
            <person name="Hauser L."/>
            <person name="Chang Y.-J."/>
            <person name="Jeffries C.C."/>
            <person name="Brettin T."/>
            <person name="Detter J.C."/>
            <person name="Tapia R."/>
            <person name="Han C."/>
            <person name="Heimerl T."/>
            <person name="Weikl F."/>
            <person name="Brambilla E."/>
            <person name="Goker M."/>
            <person name="Bristow J."/>
            <person name="Eisen J.A."/>
            <person name="Markowitz V."/>
            <person name="Hugenholtz P."/>
            <person name="Kyrpides N.C."/>
            <person name="Klenk H.-P."/>
        </authorList>
    </citation>
    <scope>NUCLEOTIDE SEQUENCE [LARGE SCALE GENOMIC DNA]</scope>
    <source>
        <strain evidence="2">DSM 11486 / M11TL</strain>
    </source>
</reference>
<dbReference type="RefSeq" id="WP_013129609.1">
    <property type="nucleotide sequence ID" value="NC_014160.1"/>
</dbReference>
<reference evidence="1 2" key="1">
    <citation type="journal article" date="2010" name="Stand. Genomic Sci.">
        <title>Complete genome sequence of Thermosphaera aggregans type strain (M11TL).</title>
        <authorList>
            <person name="Spring S."/>
            <person name="Rachel R."/>
            <person name="Lapidus A."/>
            <person name="Davenport K."/>
            <person name="Tice H."/>
            <person name="Copeland A."/>
            <person name="Cheng J.F."/>
            <person name="Lucas S."/>
            <person name="Chen F."/>
            <person name="Nolan M."/>
            <person name="Bruce D."/>
            <person name="Goodwin L."/>
            <person name="Pitluck S."/>
            <person name="Ivanova N."/>
            <person name="Mavromatis K."/>
            <person name="Ovchinnikova G."/>
            <person name="Pati A."/>
            <person name="Chen A."/>
            <person name="Palaniappan K."/>
            <person name="Land M."/>
            <person name="Hauser L."/>
            <person name="Chang Y.J."/>
            <person name="Jeffries C.C."/>
            <person name="Brettin T."/>
            <person name="Detter J.C."/>
            <person name="Tapia R."/>
            <person name="Han C."/>
            <person name="Heimerl T."/>
            <person name="Weikl F."/>
            <person name="Brambilla E."/>
            <person name="Goker M."/>
            <person name="Bristow J."/>
            <person name="Eisen J.A."/>
            <person name="Markowitz V."/>
            <person name="Hugenholtz P."/>
            <person name="Kyrpides N.C."/>
            <person name="Klenk H.P."/>
        </authorList>
    </citation>
    <scope>NUCLEOTIDE SEQUENCE [LARGE SCALE GENOMIC DNA]</scope>
    <source>
        <strain evidence="2">DSM 11486 / M11TL</strain>
    </source>
</reference>
<evidence type="ECO:0000313" key="2">
    <source>
        <dbReference type="Proteomes" id="UP000002376"/>
    </source>
</evidence>
<evidence type="ECO:0000313" key="1">
    <source>
        <dbReference type="EMBL" id="ADG91016.1"/>
    </source>
</evidence>
<name>D5U1L6_THEAM</name>
<dbReference type="STRING" id="633148.Tagg_0743"/>
<accession>D5U1L6</accession>
<dbReference type="EMBL" id="CP001939">
    <property type="protein sequence ID" value="ADG91016.1"/>
    <property type="molecule type" value="Genomic_DNA"/>
</dbReference>
<dbReference type="GeneID" id="9165758"/>
<dbReference type="Proteomes" id="UP000002376">
    <property type="component" value="Chromosome"/>
</dbReference>
<keyword evidence="2" id="KW-1185">Reference proteome</keyword>